<dbReference type="AlphaFoldDB" id="A0A7W2EER5"/>
<name>A0A7W2EER5_9BURK</name>
<sequence length="77" mass="8565">MSRSMWIVFYFCPCFSLLSSTLSGNAKAGKSRRKQKKIGAKIEALPQGAGMAQGVPVVPISAWLEITMKEVWVFRFP</sequence>
<evidence type="ECO:0000313" key="2">
    <source>
        <dbReference type="Proteomes" id="UP000566711"/>
    </source>
</evidence>
<proteinExistence type="predicted"/>
<keyword evidence="2" id="KW-1185">Reference proteome</keyword>
<dbReference type="Proteomes" id="UP000566711">
    <property type="component" value="Unassembled WGS sequence"/>
</dbReference>
<evidence type="ECO:0000313" key="1">
    <source>
        <dbReference type="EMBL" id="MBA5604560.1"/>
    </source>
</evidence>
<protein>
    <submittedName>
        <fullName evidence="1">Uncharacterized protein</fullName>
    </submittedName>
</protein>
<reference evidence="1 2" key="1">
    <citation type="submission" date="2020-07" db="EMBL/GenBank/DDBJ databases">
        <title>Novel species isolated from subtropical streams in China.</title>
        <authorList>
            <person name="Lu H."/>
        </authorList>
    </citation>
    <scope>NUCLEOTIDE SEQUENCE [LARGE SCALE GENOMIC DNA]</scope>
    <source>
        <strain evidence="1 2">FT3S</strain>
    </source>
</reference>
<dbReference type="EMBL" id="JACEZS010000002">
    <property type="protein sequence ID" value="MBA5604560.1"/>
    <property type="molecule type" value="Genomic_DNA"/>
</dbReference>
<gene>
    <name evidence="1" type="ORF">H3H36_04190</name>
</gene>
<accession>A0A7W2EER5</accession>
<organism evidence="1 2">
    <name type="scientific">Rugamonas fusca</name>
    <dbReference type="NCBI Taxonomy" id="2758568"/>
    <lineage>
        <taxon>Bacteria</taxon>
        <taxon>Pseudomonadati</taxon>
        <taxon>Pseudomonadota</taxon>
        <taxon>Betaproteobacteria</taxon>
        <taxon>Burkholderiales</taxon>
        <taxon>Oxalobacteraceae</taxon>
        <taxon>Telluria group</taxon>
        <taxon>Rugamonas</taxon>
    </lineage>
</organism>
<comment type="caution">
    <text evidence="1">The sequence shown here is derived from an EMBL/GenBank/DDBJ whole genome shotgun (WGS) entry which is preliminary data.</text>
</comment>